<dbReference type="SUPFAM" id="SSF54637">
    <property type="entry name" value="Thioesterase/thiol ester dehydrase-isomerase"/>
    <property type="match status" value="2"/>
</dbReference>
<proteinExistence type="predicted"/>
<dbReference type="Gene3D" id="2.40.160.210">
    <property type="entry name" value="Acyl-CoA thioesterase, double hotdog domain"/>
    <property type="match status" value="1"/>
</dbReference>
<sequence>MHGTSASHPFDRATAVEMQADGTATAHTGPEYYGFVGQFGGATAATLLRAVLAHPDLLGEPVAQTVNFAAAVEKGPYRIEARPARTNRSTQHWQVAAFQGDDPMPRITATTVTGIRRAGWSHQSAEPPVLRDPSSLAAHETGGGSGWTSRYRFHFDSGAPEIAAPGFGEAAPAAAAEPAPAASTLWLGDAPDRPIDHLSVAALADAFFARVFHIRRELVPLGTVTMSTWFHAGAAELAGLGATLLAARVDGRRSNDSYSDQSAELWSPDGRLVATSHQLVYYKA</sequence>
<evidence type="ECO:0000259" key="3">
    <source>
        <dbReference type="Pfam" id="PF20789"/>
    </source>
</evidence>
<dbReference type="InterPro" id="IPR049449">
    <property type="entry name" value="TesB_ACOT8-like_N"/>
</dbReference>
<dbReference type="Pfam" id="PF20789">
    <property type="entry name" value="4HBT_3C"/>
    <property type="match status" value="1"/>
</dbReference>
<feature type="domain" description="Acyl-CoA thioesterase-like C-terminal" evidence="3">
    <location>
        <begin position="139"/>
        <end position="281"/>
    </location>
</feature>
<name>A0ABV7KY12_9PROT</name>
<evidence type="ECO:0000313" key="4">
    <source>
        <dbReference type="EMBL" id="MFC3227055.1"/>
    </source>
</evidence>
<dbReference type="RefSeq" id="WP_379899216.1">
    <property type="nucleotide sequence ID" value="NZ_JBHRTR010000019.1"/>
</dbReference>
<organism evidence="4 5">
    <name type="scientific">Marinibaculum pumilum</name>
    <dbReference type="NCBI Taxonomy" id="1766165"/>
    <lineage>
        <taxon>Bacteria</taxon>
        <taxon>Pseudomonadati</taxon>
        <taxon>Pseudomonadota</taxon>
        <taxon>Alphaproteobacteria</taxon>
        <taxon>Rhodospirillales</taxon>
        <taxon>Rhodospirillaceae</taxon>
        <taxon>Marinibaculum</taxon>
    </lineage>
</organism>
<dbReference type="Pfam" id="PF13622">
    <property type="entry name" value="4HBT_3"/>
    <property type="match status" value="1"/>
</dbReference>
<gene>
    <name evidence="4" type="ORF">ACFOGJ_07435</name>
</gene>
<dbReference type="Proteomes" id="UP001595528">
    <property type="component" value="Unassembled WGS sequence"/>
</dbReference>
<dbReference type="InterPro" id="IPR049450">
    <property type="entry name" value="ACOT8-like_C"/>
</dbReference>
<feature type="region of interest" description="Disordered" evidence="1">
    <location>
        <begin position="120"/>
        <end position="143"/>
    </location>
</feature>
<reference evidence="5" key="1">
    <citation type="journal article" date="2019" name="Int. J. Syst. Evol. Microbiol.">
        <title>The Global Catalogue of Microorganisms (GCM) 10K type strain sequencing project: providing services to taxonomists for standard genome sequencing and annotation.</title>
        <authorList>
            <consortium name="The Broad Institute Genomics Platform"/>
            <consortium name="The Broad Institute Genome Sequencing Center for Infectious Disease"/>
            <person name="Wu L."/>
            <person name="Ma J."/>
        </authorList>
    </citation>
    <scope>NUCLEOTIDE SEQUENCE [LARGE SCALE GENOMIC DNA]</scope>
    <source>
        <strain evidence="5">KCTC 42964</strain>
    </source>
</reference>
<protein>
    <submittedName>
        <fullName evidence="4">Acyl-CoA thioesterase</fullName>
    </submittedName>
</protein>
<evidence type="ECO:0000259" key="2">
    <source>
        <dbReference type="Pfam" id="PF13622"/>
    </source>
</evidence>
<feature type="domain" description="Acyl-CoA thioesterase-like N-terminal HotDog" evidence="2">
    <location>
        <begin position="37"/>
        <end position="111"/>
    </location>
</feature>
<comment type="caution">
    <text evidence="4">The sequence shown here is derived from an EMBL/GenBank/DDBJ whole genome shotgun (WGS) entry which is preliminary data.</text>
</comment>
<keyword evidence="5" id="KW-1185">Reference proteome</keyword>
<dbReference type="EMBL" id="JBHRTR010000019">
    <property type="protein sequence ID" value="MFC3227055.1"/>
    <property type="molecule type" value="Genomic_DNA"/>
</dbReference>
<dbReference type="InterPro" id="IPR042171">
    <property type="entry name" value="Acyl-CoA_hotdog"/>
</dbReference>
<evidence type="ECO:0000256" key="1">
    <source>
        <dbReference type="SAM" id="MobiDB-lite"/>
    </source>
</evidence>
<evidence type="ECO:0000313" key="5">
    <source>
        <dbReference type="Proteomes" id="UP001595528"/>
    </source>
</evidence>
<dbReference type="InterPro" id="IPR029069">
    <property type="entry name" value="HotDog_dom_sf"/>
</dbReference>
<accession>A0ABV7KY12</accession>